<dbReference type="AlphaFoldDB" id="A0A0A9ACB6"/>
<sequence>MFVYQANIRSTVHANIFISQLGIDEWFDLLHCHICFCDLGIDV</sequence>
<reference evidence="1" key="2">
    <citation type="journal article" date="2015" name="Data Brief">
        <title>Shoot transcriptome of the giant reed, Arundo donax.</title>
        <authorList>
            <person name="Barrero R.A."/>
            <person name="Guerrero F.D."/>
            <person name="Moolhuijzen P."/>
            <person name="Goolsby J.A."/>
            <person name="Tidwell J."/>
            <person name="Bellgard S.E."/>
            <person name="Bellgard M.I."/>
        </authorList>
    </citation>
    <scope>NUCLEOTIDE SEQUENCE</scope>
    <source>
        <tissue evidence="1">Shoot tissue taken approximately 20 cm above the soil surface</tissue>
    </source>
</reference>
<organism evidence="1">
    <name type="scientific">Arundo donax</name>
    <name type="common">Giant reed</name>
    <name type="synonym">Donax arundinaceus</name>
    <dbReference type="NCBI Taxonomy" id="35708"/>
    <lineage>
        <taxon>Eukaryota</taxon>
        <taxon>Viridiplantae</taxon>
        <taxon>Streptophyta</taxon>
        <taxon>Embryophyta</taxon>
        <taxon>Tracheophyta</taxon>
        <taxon>Spermatophyta</taxon>
        <taxon>Magnoliopsida</taxon>
        <taxon>Liliopsida</taxon>
        <taxon>Poales</taxon>
        <taxon>Poaceae</taxon>
        <taxon>PACMAD clade</taxon>
        <taxon>Arundinoideae</taxon>
        <taxon>Arundineae</taxon>
        <taxon>Arundo</taxon>
    </lineage>
</organism>
<name>A0A0A9ACB6_ARUDO</name>
<protein>
    <submittedName>
        <fullName evidence="1">Uncharacterized protein</fullName>
    </submittedName>
</protein>
<evidence type="ECO:0000313" key="1">
    <source>
        <dbReference type="EMBL" id="JAD47568.1"/>
    </source>
</evidence>
<dbReference type="EMBL" id="GBRH01250327">
    <property type="protein sequence ID" value="JAD47568.1"/>
    <property type="molecule type" value="Transcribed_RNA"/>
</dbReference>
<proteinExistence type="predicted"/>
<reference evidence="1" key="1">
    <citation type="submission" date="2014-09" db="EMBL/GenBank/DDBJ databases">
        <authorList>
            <person name="Magalhaes I.L.F."/>
            <person name="Oliveira U."/>
            <person name="Santos F.R."/>
            <person name="Vidigal T.H.D.A."/>
            <person name="Brescovit A.D."/>
            <person name="Santos A.J."/>
        </authorList>
    </citation>
    <scope>NUCLEOTIDE SEQUENCE</scope>
    <source>
        <tissue evidence="1">Shoot tissue taken approximately 20 cm above the soil surface</tissue>
    </source>
</reference>
<accession>A0A0A9ACB6</accession>